<feature type="repeat" description="Solcar" evidence="8">
    <location>
        <begin position="26"/>
        <end position="111"/>
    </location>
</feature>
<feature type="repeat" description="Solcar" evidence="8">
    <location>
        <begin position="247"/>
        <end position="335"/>
    </location>
</feature>
<feature type="transmembrane region" description="Helical" evidence="11">
    <location>
        <begin position="122"/>
        <end position="142"/>
    </location>
</feature>
<protein>
    <submittedName>
        <fullName evidence="12">Nicotinamide adenine dinucleotide transporter 1-related</fullName>
    </submittedName>
</protein>
<dbReference type="InterPro" id="IPR023395">
    <property type="entry name" value="MCP_dom_sf"/>
</dbReference>
<dbReference type="Gene3D" id="1.50.40.10">
    <property type="entry name" value="Mitochondrial carrier domain"/>
    <property type="match status" value="2"/>
</dbReference>
<dbReference type="PANTHER" id="PTHR45683">
    <property type="entry name" value="MITOCHONDRIAL NICOTINAMIDE ADENINE DINUCLEOTIDE TRANSPORTER 1-RELATED-RELATED"/>
    <property type="match status" value="1"/>
</dbReference>
<keyword evidence="5" id="KW-0677">Repeat</keyword>
<dbReference type="InterPro" id="IPR044712">
    <property type="entry name" value="SLC25A32-like"/>
</dbReference>
<feature type="transmembrane region" description="Helical" evidence="11">
    <location>
        <begin position="180"/>
        <end position="201"/>
    </location>
</feature>
<comment type="similarity">
    <text evidence="2 9">Belongs to the mitochondrial carrier (TC 2.A.29) family.</text>
</comment>
<evidence type="ECO:0000256" key="3">
    <source>
        <dbReference type="ARBA" id="ARBA00022448"/>
    </source>
</evidence>
<evidence type="ECO:0000256" key="5">
    <source>
        <dbReference type="ARBA" id="ARBA00022737"/>
    </source>
</evidence>
<comment type="caution">
    <text evidence="12">The sequence shown here is derived from an EMBL/GenBank/DDBJ whole genome shotgun (WGS) entry which is preliminary data.</text>
</comment>
<gene>
    <name evidence="12" type="ORF">M0813_21116</name>
</gene>
<evidence type="ECO:0000256" key="10">
    <source>
        <dbReference type="SAM" id="MobiDB-lite"/>
    </source>
</evidence>
<feature type="repeat" description="Solcar" evidence="8">
    <location>
        <begin position="118"/>
        <end position="207"/>
    </location>
</feature>
<keyword evidence="7 8" id="KW-0472">Membrane</keyword>
<sequence length="341" mass="38688">MRSNNNKNYSPIKKQFHTKDPKEKQINPLISGLAGTSIPVISTVLTLPFDLAKTRMLTTKNKKKLGVVESLQELSSQGNVKVYWTGLTPTLLALLVNWSVYFTSYEKVKQFLDSHTDHKTGLNFFSSMVSGALSVSIGNPFWVAKTRMQSESHLPFESREYQGTIQTIKKIYYEEGTSSLFSGIGSSILGLANIAIYFPLYEKIKQEIRKRKRAILKDLAKANPQISGFQEIMYQNIEEEEEEKKKLKCYELFLASAIAKTIASGFSYPNEVVRAKLQNQKSSKVHKNKNFFEMAKHIYENSGVSGFYTGFGANLLKVVPSNAISFTCYEFFSRYLHLKLN</sequence>
<keyword evidence="3 9" id="KW-0813">Transport</keyword>
<keyword evidence="6 11" id="KW-1133">Transmembrane helix</keyword>
<reference evidence="12" key="1">
    <citation type="submission" date="2022-08" db="EMBL/GenBank/DDBJ databases">
        <title>Novel sulfate-reducing endosymbionts in the free-living metamonad Anaeramoeba.</title>
        <authorList>
            <person name="Jerlstrom-Hultqvist J."/>
            <person name="Cepicka I."/>
            <person name="Gallot-Lavallee L."/>
            <person name="Salas-Leiva D."/>
            <person name="Curtis B.A."/>
            <person name="Zahonova K."/>
            <person name="Pipaliya S."/>
            <person name="Dacks J."/>
            <person name="Roger A.J."/>
        </authorList>
    </citation>
    <scope>NUCLEOTIDE SEQUENCE</scope>
    <source>
        <strain evidence="12">Schooner1</strain>
    </source>
</reference>
<evidence type="ECO:0000313" key="12">
    <source>
        <dbReference type="EMBL" id="KAJ6244530.1"/>
    </source>
</evidence>
<dbReference type="SUPFAM" id="SSF103506">
    <property type="entry name" value="Mitochondrial carrier"/>
    <property type="match status" value="1"/>
</dbReference>
<proteinExistence type="inferred from homology"/>
<organism evidence="12 13">
    <name type="scientific">Anaeramoeba flamelloides</name>
    <dbReference type="NCBI Taxonomy" id="1746091"/>
    <lineage>
        <taxon>Eukaryota</taxon>
        <taxon>Metamonada</taxon>
        <taxon>Anaeramoebidae</taxon>
        <taxon>Anaeramoeba</taxon>
    </lineage>
</organism>
<comment type="subcellular location">
    <subcellularLocation>
        <location evidence="1">Membrane</location>
        <topology evidence="1">Multi-pass membrane protein</topology>
    </subcellularLocation>
</comment>
<keyword evidence="13" id="KW-1185">Reference proteome</keyword>
<feature type="transmembrane region" description="Helical" evidence="11">
    <location>
        <begin position="29"/>
        <end position="49"/>
    </location>
</feature>
<feature type="region of interest" description="Disordered" evidence="10">
    <location>
        <begin position="1"/>
        <end position="21"/>
    </location>
</feature>
<evidence type="ECO:0000313" key="13">
    <source>
        <dbReference type="Proteomes" id="UP001150062"/>
    </source>
</evidence>
<accession>A0ABQ8YIW2</accession>
<evidence type="ECO:0000256" key="8">
    <source>
        <dbReference type="PROSITE-ProRule" id="PRU00282"/>
    </source>
</evidence>
<evidence type="ECO:0000256" key="4">
    <source>
        <dbReference type="ARBA" id="ARBA00022692"/>
    </source>
</evidence>
<dbReference type="PROSITE" id="PS50920">
    <property type="entry name" value="SOLCAR"/>
    <property type="match status" value="3"/>
</dbReference>
<dbReference type="EMBL" id="JAOAOG010000163">
    <property type="protein sequence ID" value="KAJ6244530.1"/>
    <property type="molecule type" value="Genomic_DNA"/>
</dbReference>
<evidence type="ECO:0000256" key="6">
    <source>
        <dbReference type="ARBA" id="ARBA00022989"/>
    </source>
</evidence>
<feature type="transmembrane region" description="Helical" evidence="11">
    <location>
        <begin position="82"/>
        <end position="101"/>
    </location>
</feature>
<evidence type="ECO:0000256" key="9">
    <source>
        <dbReference type="RuleBase" id="RU000488"/>
    </source>
</evidence>
<dbReference type="Pfam" id="PF00153">
    <property type="entry name" value="Mito_carr"/>
    <property type="match status" value="3"/>
</dbReference>
<evidence type="ECO:0000256" key="11">
    <source>
        <dbReference type="SAM" id="Phobius"/>
    </source>
</evidence>
<dbReference type="InterPro" id="IPR018108">
    <property type="entry name" value="MCP_transmembrane"/>
</dbReference>
<dbReference type="Proteomes" id="UP001150062">
    <property type="component" value="Unassembled WGS sequence"/>
</dbReference>
<evidence type="ECO:0000256" key="2">
    <source>
        <dbReference type="ARBA" id="ARBA00006375"/>
    </source>
</evidence>
<keyword evidence="4 8" id="KW-0812">Transmembrane</keyword>
<name>A0ABQ8YIW2_9EUKA</name>
<evidence type="ECO:0000256" key="7">
    <source>
        <dbReference type="ARBA" id="ARBA00023136"/>
    </source>
</evidence>
<evidence type="ECO:0000256" key="1">
    <source>
        <dbReference type="ARBA" id="ARBA00004141"/>
    </source>
</evidence>